<feature type="chain" id="PRO_5017401875" evidence="1">
    <location>
        <begin position="19"/>
        <end position="169"/>
    </location>
</feature>
<evidence type="ECO:0000256" key="1">
    <source>
        <dbReference type="SAM" id="SignalP"/>
    </source>
</evidence>
<gene>
    <name evidence="2" type="ORF">D7W81_30075</name>
</gene>
<dbReference type="PROSITE" id="PS51257">
    <property type="entry name" value="PROKAR_LIPOPROTEIN"/>
    <property type="match status" value="1"/>
</dbReference>
<keyword evidence="3" id="KW-1185">Reference proteome</keyword>
<accession>A0A3A8PNJ1</accession>
<protein>
    <submittedName>
        <fullName evidence="2">Uncharacterized protein</fullName>
    </submittedName>
</protein>
<dbReference type="Proteomes" id="UP000267003">
    <property type="component" value="Unassembled WGS sequence"/>
</dbReference>
<dbReference type="AlphaFoldDB" id="A0A3A8PNJ1"/>
<proteinExistence type="predicted"/>
<comment type="caution">
    <text evidence="2">The sequence shown here is derived from an EMBL/GenBank/DDBJ whole genome shotgun (WGS) entry which is preliminary data.</text>
</comment>
<organism evidence="2 3">
    <name type="scientific">Corallococcus aberystwythensis</name>
    <dbReference type="NCBI Taxonomy" id="2316722"/>
    <lineage>
        <taxon>Bacteria</taxon>
        <taxon>Pseudomonadati</taxon>
        <taxon>Myxococcota</taxon>
        <taxon>Myxococcia</taxon>
        <taxon>Myxococcales</taxon>
        <taxon>Cystobacterineae</taxon>
        <taxon>Myxococcaceae</taxon>
        <taxon>Corallococcus</taxon>
    </lineage>
</organism>
<dbReference type="OrthoDB" id="5524615at2"/>
<reference evidence="3" key="1">
    <citation type="submission" date="2018-09" db="EMBL/GenBank/DDBJ databases">
        <authorList>
            <person name="Livingstone P.G."/>
            <person name="Whitworth D.E."/>
        </authorList>
    </citation>
    <scope>NUCLEOTIDE SEQUENCE [LARGE SCALE GENOMIC DNA]</scope>
    <source>
        <strain evidence="3">AB050A</strain>
    </source>
</reference>
<name>A0A3A8PNJ1_9BACT</name>
<evidence type="ECO:0000313" key="3">
    <source>
        <dbReference type="Proteomes" id="UP000267003"/>
    </source>
</evidence>
<dbReference type="EMBL" id="RAWK01000223">
    <property type="protein sequence ID" value="RKH57936.1"/>
    <property type="molecule type" value="Genomic_DNA"/>
</dbReference>
<evidence type="ECO:0000313" key="2">
    <source>
        <dbReference type="EMBL" id="RKH57936.1"/>
    </source>
</evidence>
<dbReference type="RefSeq" id="WP_147445668.1">
    <property type="nucleotide sequence ID" value="NZ_RAWK01000223.1"/>
</dbReference>
<feature type="signal peptide" evidence="1">
    <location>
        <begin position="1"/>
        <end position="18"/>
    </location>
</feature>
<sequence>MKNTFLAATLALLPLMFACQPEIDVPGEQQPEVTAVQANAQSPEGARTQELTTTPFVTLEAVETARYEDTFYVHVETAYYVTFWADRARSIPVNLGSSIQLNYRSTFANYKYNTQMGSNLSTNLPAGGHSYYIGSGTYECDYDANGNIDHRCDETYLTLRTGVGYDGSW</sequence>
<keyword evidence="1" id="KW-0732">Signal</keyword>